<dbReference type="NCBIfam" id="TIGR00697">
    <property type="entry name" value="queuosine precursor transporter"/>
    <property type="match status" value="1"/>
</dbReference>
<accession>A0A3Q9FNH7</accession>
<dbReference type="PANTHER" id="PTHR34300:SF2">
    <property type="entry name" value="QUEUOSINE PRECURSOR TRANSPORTER-RELATED"/>
    <property type="match status" value="1"/>
</dbReference>
<name>A0A3Q9FNH7_9BACT</name>
<feature type="transmembrane region" description="Helical" evidence="1">
    <location>
        <begin position="219"/>
        <end position="239"/>
    </location>
</feature>
<dbReference type="GO" id="GO:0022857">
    <property type="term" value="F:transmembrane transporter activity"/>
    <property type="evidence" value="ECO:0007669"/>
    <property type="project" value="UniProtKB-UniRule"/>
</dbReference>
<keyword evidence="1" id="KW-0812">Transmembrane</keyword>
<evidence type="ECO:0000313" key="3">
    <source>
        <dbReference type="Proteomes" id="UP000267268"/>
    </source>
</evidence>
<feature type="transmembrane region" description="Helical" evidence="1">
    <location>
        <begin position="15"/>
        <end position="34"/>
    </location>
</feature>
<feature type="transmembrane region" description="Helical" evidence="1">
    <location>
        <begin position="61"/>
        <end position="80"/>
    </location>
</feature>
<reference evidence="2 3" key="1">
    <citation type="submission" date="2018-12" db="EMBL/GenBank/DDBJ databases">
        <title>Flammeovirga pectinis sp. nov., isolated from the gut of the Korean scallop, Patinopecten yessoensis.</title>
        <authorList>
            <person name="Bae J.-W."/>
            <person name="Jeong Y.-S."/>
            <person name="Kang W."/>
        </authorList>
    </citation>
    <scope>NUCLEOTIDE SEQUENCE [LARGE SCALE GENOMIC DNA]</scope>
    <source>
        <strain evidence="2 3">L12M1</strain>
    </source>
</reference>
<evidence type="ECO:0000313" key="2">
    <source>
        <dbReference type="EMBL" id="AZQ61198.1"/>
    </source>
</evidence>
<dbReference type="PANTHER" id="PTHR34300">
    <property type="entry name" value="QUEUOSINE PRECURSOR TRANSPORTER-RELATED"/>
    <property type="match status" value="1"/>
</dbReference>
<proteinExistence type="inferred from homology"/>
<protein>
    <recommendedName>
        <fullName evidence="1">Probable queuosine precursor transporter</fullName>
        <shortName evidence="1">Q precursor transporter</shortName>
    </recommendedName>
</protein>
<keyword evidence="1" id="KW-0472">Membrane</keyword>
<dbReference type="Proteomes" id="UP000267268">
    <property type="component" value="Chromosome 1"/>
</dbReference>
<feature type="transmembrane region" description="Helical" evidence="1">
    <location>
        <begin position="183"/>
        <end position="207"/>
    </location>
</feature>
<dbReference type="AlphaFoldDB" id="A0A3Q9FNH7"/>
<keyword evidence="1" id="KW-0813">Transport</keyword>
<dbReference type="KEGG" id="fll:EI427_02865"/>
<dbReference type="Pfam" id="PF02592">
    <property type="entry name" value="Vut_1"/>
    <property type="match status" value="1"/>
</dbReference>
<comment type="function">
    <text evidence="1">Involved in the import of queuosine (Q) precursors, required for Q precursor salvage.</text>
</comment>
<dbReference type="EMBL" id="CP034562">
    <property type="protein sequence ID" value="AZQ61198.1"/>
    <property type="molecule type" value="Genomic_DNA"/>
</dbReference>
<keyword evidence="1" id="KW-1133">Transmembrane helix</keyword>
<comment type="similarity">
    <text evidence="1">Belongs to the vitamin uptake transporter (VUT/ECF) (TC 2.A.88) family. Q precursor transporter subfamily.</text>
</comment>
<feature type="transmembrane region" description="Helical" evidence="1">
    <location>
        <begin position="141"/>
        <end position="162"/>
    </location>
</feature>
<dbReference type="GO" id="GO:0005886">
    <property type="term" value="C:plasma membrane"/>
    <property type="evidence" value="ECO:0007669"/>
    <property type="project" value="UniProtKB-SubCell"/>
</dbReference>
<gene>
    <name evidence="2" type="ORF">EI427_02865</name>
</gene>
<keyword evidence="3" id="KW-1185">Reference proteome</keyword>
<organism evidence="2 3">
    <name type="scientific">Flammeovirga pectinis</name>
    <dbReference type="NCBI Taxonomy" id="2494373"/>
    <lineage>
        <taxon>Bacteria</taxon>
        <taxon>Pseudomonadati</taxon>
        <taxon>Bacteroidota</taxon>
        <taxon>Cytophagia</taxon>
        <taxon>Cytophagales</taxon>
        <taxon>Flammeovirgaceae</taxon>
        <taxon>Flammeovirga</taxon>
    </lineage>
</organism>
<dbReference type="OrthoDB" id="9805479at2"/>
<dbReference type="HAMAP" id="MF_02088">
    <property type="entry name" value="Q_prec_transport"/>
    <property type="match status" value="1"/>
</dbReference>
<dbReference type="InterPro" id="IPR003744">
    <property type="entry name" value="YhhQ"/>
</dbReference>
<keyword evidence="1" id="KW-1003">Cell membrane</keyword>
<comment type="subcellular location">
    <subcellularLocation>
        <location evidence="1">Cell membrane</location>
        <topology evidence="1">Multi-pass membrane protein</topology>
    </subcellularLocation>
</comment>
<sequence length="268" mass="30053">MKEQDFINEQKRQTLYVALCAIFLTNAIVAELIGPKIFSLETFLSLQPAQISLFEGFTLDFNLTAGVVIWPVVFITTDIINEYFGKSGVKKISFITAGLITYVFIVVLFVTDLPPAQFWLDINALDSNGNPFNIEEAFDKIFTQGLGIIIGSLIAFLIGQFLDAHTFQWLRRLTGSKNIWLRATGSTLISQLVDSFVVLGVAFYIFGNWSFDQVVAVAIINYIYKFFIALVMTPLLYLAHFGIDKYLGKEFADKTAETAAQTNLFSKD</sequence>
<evidence type="ECO:0000256" key="1">
    <source>
        <dbReference type="HAMAP-Rule" id="MF_02088"/>
    </source>
</evidence>
<dbReference type="RefSeq" id="WP_126611417.1">
    <property type="nucleotide sequence ID" value="NZ_CP034562.1"/>
</dbReference>
<feature type="transmembrane region" description="Helical" evidence="1">
    <location>
        <begin position="92"/>
        <end position="111"/>
    </location>
</feature>